<feature type="transmembrane region" description="Helical" evidence="6">
    <location>
        <begin position="85"/>
        <end position="110"/>
    </location>
</feature>
<name>A0AAV8VZ08_9CUCU</name>
<evidence type="ECO:0000313" key="7">
    <source>
        <dbReference type="EMBL" id="KAJ8919546.1"/>
    </source>
</evidence>
<dbReference type="InterPro" id="IPR018499">
    <property type="entry name" value="Tetraspanin/Peripherin"/>
</dbReference>
<feature type="transmembrane region" description="Helical" evidence="6">
    <location>
        <begin position="210"/>
        <end position="237"/>
    </location>
</feature>
<protein>
    <recommendedName>
        <fullName evidence="6">Tetraspanin</fullName>
    </recommendedName>
</protein>
<feature type="transmembrane region" description="Helical" evidence="6">
    <location>
        <begin position="56"/>
        <end position="78"/>
    </location>
</feature>
<sequence length="263" mass="29298">MGSEGCCGVRIIKATLYVFQFVFLVTGLAICGLGVWTFLQTFHLMNVLDSTTYSSAVYLFISTGCLVILVAALGCCAIPKHRTKLLFCYTLFLVLIFLLEALVGVLSYIYQENIDEEMDLRFNSTLLATYNQVGGKTESIDAIQQKLECCGAGSYQDWKYSKWLQDATISNKVPDSCCKTILYECGTRDHPSNIYFAGCMEPVSFELKWFLWLICAVSLGLCLIQVIGIVLGIVLFLKLESGLEYEPNDPPSGNETLLSERQL</sequence>
<dbReference type="InterPro" id="IPR000301">
    <property type="entry name" value="Tetraspanin_animals"/>
</dbReference>
<comment type="similarity">
    <text evidence="2 6">Belongs to the tetraspanin (TM4SF) family.</text>
</comment>
<evidence type="ECO:0000256" key="4">
    <source>
        <dbReference type="ARBA" id="ARBA00022989"/>
    </source>
</evidence>
<dbReference type="GO" id="GO:0005886">
    <property type="term" value="C:plasma membrane"/>
    <property type="evidence" value="ECO:0007669"/>
    <property type="project" value="TreeGrafter"/>
</dbReference>
<evidence type="ECO:0000256" key="5">
    <source>
        <dbReference type="ARBA" id="ARBA00023136"/>
    </source>
</evidence>
<keyword evidence="5 6" id="KW-0472">Membrane</keyword>
<dbReference type="PANTHER" id="PTHR19282">
    <property type="entry name" value="TETRASPANIN"/>
    <property type="match status" value="1"/>
</dbReference>
<dbReference type="PANTHER" id="PTHR19282:SF544">
    <property type="entry name" value="TETRASPANIN"/>
    <property type="match status" value="1"/>
</dbReference>
<dbReference type="Gene3D" id="1.10.1450.10">
    <property type="entry name" value="Tetraspanin"/>
    <property type="match status" value="1"/>
</dbReference>
<gene>
    <name evidence="7" type="ORF">NQ315_002167</name>
</gene>
<dbReference type="AlphaFoldDB" id="A0AAV8VZ08"/>
<dbReference type="EMBL" id="JANEYG010000017">
    <property type="protein sequence ID" value="KAJ8919546.1"/>
    <property type="molecule type" value="Genomic_DNA"/>
</dbReference>
<comment type="caution">
    <text evidence="7">The sequence shown here is derived from an EMBL/GenBank/DDBJ whole genome shotgun (WGS) entry which is preliminary data.</text>
</comment>
<feature type="transmembrane region" description="Helical" evidence="6">
    <location>
        <begin position="16"/>
        <end position="36"/>
    </location>
</feature>
<dbReference type="PRINTS" id="PR00259">
    <property type="entry name" value="TMFOUR"/>
</dbReference>
<dbReference type="Pfam" id="PF00335">
    <property type="entry name" value="Tetraspanin"/>
    <property type="match status" value="1"/>
</dbReference>
<dbReference type="PIRSF" id="PIRSF002419">
    <property type="entry name" value="Tetraspanin"/>
    <property type="match status" value="1"/>
</dbReference>
<dbReference type="InterPro" id="IPR008952">
    <property type="entry name" value="Tetraspanin_EC2_sf"/>
</dbReference>
<accession>A0AAV8VZ08</accession>
<evidence type="ECO:0000313" key="8">
    <source>
        <dbReference type="Proteomes" id="UP001159042"/>
    </source>
</evidence>
<dbReference type="Proteomes" id="UP001159042">
    <property type="component" value="Unassembled WGS sequence"/>
</dbReference>
<dbReference type="SUPFAM" id="SSF48652">
    <property type="entry name" value="Tetraspanin"/>
    <property type="match status" value="1"/>
</dbReference>
<evidence type="ECO:0000256" key="6">
    <source>
        <dbReference type="RuleBase" id="RU361218"/>
    </source>
</evidence>
<keyword evidence="4 6" id="KW-1133">Transmembrane helix</keyword>
<evidence type="ECO:0000256" key="3">
    <source>
        <dbReference type="ARBA" id="ARBA00022692"/>
    </source>
</evidence>
<keyword evidence="3 6" id="KW-0812">Transmembrane</keyword>
<organism evidence="7 8">
    <name type="scientific">Exocentrus adspersus</name>
    <dbReference type="NCBI Taxonomy" id="1586481"/>
    <lineage>
        <taxon>Eukaryota</taxon>
        <taxon>Metazoa</taxon>
        <taxon>Ecdysozoa</taxon>
        <taxon>Arthropoda</taxon>
        <taxon>Hexapoda</taxon>
        <taxon>Insecta</taxon>
        <taxon>Pterygota</taxon>
        <taxon>Neoptera</taxon>
        <taxon>Endopterygota</taxon>
        <taxon>Coleoptera</taxon>
        <taxon>Polyphaga</taxon>
        <taxon>Cucujiformia</taxon>
        <taxon>Chrysomeloidea</taxon>
        <taxon>Cerambycidae</taxon>
        <taxon>Lamiinae</taxon>
        <taxon>Acanthocinini</taxon>
        <taxon>Exocentrus</taxon>
    </lineage>
</organism>
<evidence type="ECO:0000256" key="1">
    <source>
        <dbReference type="ARBA" id="ARBA00004141"/>
    </source>
</evidence>
<proteinExistence type="inferred from homology"/>
<comment type="subcellular location">
    <subcellularLocation>
        <location evidence="1 6">Membrane</location>
        <topology evidence="1 6">Multi-pass membrane protein</topology>
    </subcellularLocation>
</comment>
<evidence type="ECO:0000256" key="2">
    <source>
        <dbReference type="ARBA" id="ARBA00006840"/>
    </source>
</evidence>
<reference evidence="7 8" key="1">
    <citation type="journal article" date="2023" name="Insect Mol. Biol.">
        <title>Genome sequencing provides insights into the evolution of gene families encoding plant cell wall-degrading enzymes in longhorned beetles.</title>
        <authorList>
            <person name="Shin N.R."/>
            <person name="Okamura Y."/>
            <person name="Kirsch R."/>
            <person name="Pauchet Y."/>
        </authorList>
    </citation>
    <scope>NUCLEOTIDE SEQUENCE [LARGE SCALE GENOMIC DNA]</scope>
    <source>
        <strain evidence="7">EAD_L_NR</strain>
    </source>
</reference>
<keyword evidence="8" id="KW-1185">Reference proteome</keyword>